<reference evidence="15 16" key="1">
    <citation type="journal article" date="2007" name="Science">
        <title>Sea anemone genome reveals ancestral eumetazoan gene repertoire and genomic organization.</title>
        <authorList>
            <person name="Putnam N.H."/>
            <person name="Srivastava M."/>
            <person name="Hellsten U."/>
            <person name="Dirks B."/>
            <person name="Chapman J."/>
            <person name="Salamov A."/>
            <person name="Terry A."/>
            <person name="Shapiro H."/>
            <person name="Lindquist E."/>
            <person name="Kapitonov V.V."/>
            <person name="Jurka J."/>
            <person name="Genikhovich G."/>
            <person name="Grigoriev I.V."/>
            <person name="Lucas S.M."/>
            <person name="Steele R.E."/>
            <person name="Finnerty J.R."/>
            <person name="Technau U."/>
            <person name="Martindale M.Q."/>
            <person name="Rokhsar D.S."/>
        </authorList>
    </citation>
    <scope>NUCLEOTIDE SEQUENCE [LARGE SCALE GENOMIC DNA]</scope>
    <source>
        <strain evidence="16">CH2 X CH6</strain>
    </source>
</reference>
<accession>A7RYJ3</accession>
<protein>
    <recommendedName>
        <fullName evidence="12">Metalloendopeptidase</fullName>
        <ecNumber evidence="12">3.4.24.-</ecNumber>
    </recommendedName>
</protein>
<dbReference type="InterPro" id="IPR024079">
    <property type="entry name" value="MetalloPept_cat_dom_sf"/>
</dbReference>
<sequence length="600" mass="68102">RRRVSRAAIANKEGLWKNGTVPYIIGPFFTDAVRGRILNAMRNWEKQTCLRFVPRTDQRDYIEIRLKPGCCSAVGRVGGRQEVFLGYGCHGFGTILHELGHVIGFWHEQMRPDRDDYVEVLHQNIVEGEKHNFAKLPVSSVNSLDQIFDYQSIMLYGTNDFSSNYGRTLKAKLSRFVWKQQGGIDYFQLHTREGASQLSRRDIIQTNLLYKCALSHENGEILVESRGRLMSPNFPRPYPRSRDLSWTILPRRMRSNDVLALVFEFFLVGTAKPDGECENGDYLEIREGKGELAPYLVKLCGARKPFVIAVPRDSLYVRLHATNDTVAIVTPTSCYIMLSDLNGTISSPGYPTPYPDNTDCIWQISVPTGHRIALAFIDFDFRQEDGCTDYLEMREGEKATSQLVSVHCGRDFPQNLTTSGNHLRIATHSGQAGRKGGAGFKARYQACERDNGGCSHNCTNTYGDYFCSCPQGYYLDKDQRTCKDLCGGILYGPKGIIQSPNYPSSYPSRVGCLWQILSPKGKHVKLTFETFELESEAHCQYDYVDIRAKYQISDKLRPVGRFCGNARPPAMEPKEDEIWINFQSDSTVQRKGFRAQYTFV</sequence>
<evidence type="ECO:0000256" key="10">
    <source>
        <dbReference type="PROSITE-ProRule" id="PRU00059"/>
    </source>
</evidence>
<evidence type="ECO:0000256" key="4">
    <source>
        <dbReference type="ARBA" id="ARBA00022723"/>
    </source>
</evidence>
<dbReference type="eggNOG" id="KOG3714">
    <property type="taxonomic scope" value="Eukaryota"/>
</dbReference>
<dbReference type="InterPro" id="IPR000859">
    <property type="entry name" value="CUB_dom"/>
</dbReference>
<dbReference type="PANTHER" id="PTHR10127:SF850">
    <property type="entry name" value="METALLOENDOPEPTIDASE"/>
    <property type="match status" value="1"/>
</dbReference>
<keyword evidence="2" id="KW-0245">EGF-like domain</keyword>
<evidence type="ECO:0000313" key="15">
    <source>
        <dbReference type="EMBL" id="EDO43471.1"/>
    </source>
</evidence>
<evidence type="ECO:0000313" key="16">
    <source>
        <dbReference type="Proteomes" id="UP000001593"/>
    </source>
</evidence>
<gene>
    <name evidence="15" type="ORF">NEMVEDRAFT_v1g97871</name>
</gene>
<dbReference type="InterPro" id="IPR006026">
    <property type="entry name" value="Peptidase_Metallo"/>
</dbReference>
<dbReference type="SMART" id="SM00042">
    <property type="entry name" value="CUB"/>
    <property type="match status" value="3"/>
</dbReference>
<evidence type="ECO:0000256" key="7">
    <source>
        <dbReference type="ARBA" id="ARBA00022833"/>
    </source>
</evidence>
<dbReference type="EMBL" id="DS469553">
    <property type="protein sequence ID" value="EDO43471.1"/>
    <property type="molecule type" value="Genomic_DNA"/>
</dbReference>
<dbReference type="PANTHER" id="PTHR10127">
    <property type="entry name" value="DISCOIDIN, CUB, EGF, LAMININ , AND ZINC METALLOPROTEASE DOMAIN CONTAINING"/>
    <property type="match status" value="1"/>
</dbReference>
<evidence type="ECO:0000256" key="1">
    <source>
        <dbReference type="ARBA" id="ARBA00006373"/>
    </source>
</evidence>
<dbReference type="InterPro" id="IPR035914">
    <property type="entry name" value="Sperma_CUB_dom_sf"/>
</dbReference>
<feature type="domain" description="Peptidase M12A" evidence="14">
    <location>
        <begin position="7"/>
        <end position="213"/>
    </location>
</feature>
<feature type="binding site" evidence="11">
    <location>
        <position position="101"/>
    </location>
    <ligand>
        <name>Zn(2+)</name>
        <dbReference type="ChEBI" id="CHEBI:29105"/>
        <note>catalytic</note>
    </ligand>
</feature>
<name>A7RYJ3_NEMVE</name>
<dbReference type="FunFam" id="2.10.25.10:FF:000240">
    <property type="entry name" value="Vitamin K-dependent protein S"/>
    <property type="match status" value="1"/>
</dbReference>
<evidence type="ECO:0000256" key="12">
    <source>
        <dbReference type="RuleBase" id="RU361183"/>
    </source>
</evidence>
<dbReference type="Pfam" id="PF00431">
    <property type="entry name" value="CUB"/>
    <property type="match status" value="3"/>
</dbReference>
<dbReference type="Proteomes" id="UP000001593">
    <property type="component" value="Unassembled WGS sequence"/>
</dbReference>
<keyword evidence="3 11" id="KW-0645">Protease</keyword>
<dbReference type="GO" id="GO:0004222">
    <property type="term" value="F:metalloendopeptidase activity"/>
    <property type="evidence" value="ECO:0000318"/>
    <property type="project" value="GO_Central"/>
</dbReference>
<dbReference type="Pfam" id="PF01400">
    <property type="entry name" value="Astacin"/>
    <property type="match status" value="1"/>
</dbReference>
<dbReference type="Pfam" id="PF14670">
    <property type="entry name" value="FXa_inhibition"/>
    <property type="match status" value="1"/>
</dbReference>
<dbReference type="MEROPS" id="M12.033"/>
<comment type="similarity">
    <text evidence="1">Belongs to the EGF domain peptide family.</text>
</comment>
<feature type="non-terminal residue" evidence="15">
    <location>
        <position position="1"/>
    </location>
</feature>
<dbReference type="SUPFAM" id="SSF57196">
    <property type="entry name" value="EGF/Laminin"/>
    <property type="match status" value="1"/>
</dbReference>
<dbReference type="SMART" id="SM00235">
    <property type="entry name" value="ZnMc"/>
    <property type="match status" value="1"/>
</dbReference>
<evidence type="ECO:0000259" key="13">
    <source>
        <dbReference type="PROSITE" id="PS01180"/>
    </source>
</evidence>
<feature type="domain" description="CUB" evidence="13">
    <location>
        <begin position="486"/>
        <end position="600"/>
    </location>
</feature>
<evidence type="ECO:0000256" key="6">
    <source>
        <dbReference type="ARBA" id="ARBA00022801"/>
    </source>
</evidence>
<dbReference type="CDD" id="cd00054">
    <property type="entry name" value="EGF_CA"/>
    <property type="match status" value="1"/>
</dbReference>
<keyword evidence="5" id="KW-0677">Repeat</keyword>
<dbReference type="EC" id="3.4.24.-" evidence="12"/>
<feature type="domain" description="CUB" evidence="13">
    <location>
        <begin position="334"/>
        <end position="447"/>
    </location>
</feature>
<dbReference type="SMART" id="SM00181">
    <property type="entry name" value="EGF"/>
    <property type="match status" value="1"/>
</dbReference>
<dbReference type="FunFam" id="2.60.120.290:FF:000013">
    <property type="entry name" value="Membrane frizzled-related protein"/>
    <property type="match status" value="2"/>
</dbReference>
<proteinExistence type="inferred from homology"/>
<dbReference type="PhylomeDB" id="A7RYJ3"/>
<dbReference type="AlphaFoldDB" id="A7RYJ3"/>
<evidence type="ECO:0000256" key="3">
    <source>
        <dbReference type="ARBA" id="ARBA00022670"/>
    </source>
</evidence>
<dbReference type="OMA" id="CALSHEN"/>
<comment type="caution">
    <text evidence="10">Lacks conserved residue(s) required for the propagation of feature annotation.</text>
</comment>
<keyword evidence="6 11" id="KW-0378">Hydrolase</keyword>
<feature type="binding site" evidence="11">
    <location>
        <position position="107"/>
    </location>
    <ligand>
        <name>Zn(2+)</name>
        <dbReference type="ChEBI" id="CHEBI:29105"/>
        <note>catalytic</note>
    </ligand>
</feature>
<dbReference type="InterPro" id="IPR000742">
    <property type="entry name" value="EGF"/>
</dbReference>
<keyword evidence="16" id="KW-1185">Reference proteome</keyword>
<keyword evidence="9" id="KW-1015">Disulfide bond</keyword>
<dbReference type="PROSITE" id="PS51864">
    <property type="entry name" value="ASTACIN"/>
    <property type="match status" value="1"/>
</dbReference>
<feature type="active site" evidence="11">
    <location>
        <position position="98"/>
    </location>
</feature>
<dbReference type="Gene3D" id="2.60.120.290">
    <property type="entry name" value="Spermadhesin, CUB domain"/>
    <property type="match status" value="3"/>
</dbReference>
<dbReference type="InterPro" id="IPR001506">
    <property type="entry name" value="Peptidase_M12A"/>
</dbReference>
<dbReference type="PROSITE" id="PS01180">
    <property type="entry name" value="CUB"/>
    <property type="match status" value="3"/>
</dbReference>
<evidence type="ECO:0000259" key="14">
    <source>
        <dbReference type="PROSITE" id="PS51864"/>
    </source>
</evidence>
<evidence type="ECO:0000256" key="8">
    <source>
        <dbReference type="ARBA" id="ARBA00023049"/>
    </source>
</evidence>
<comment type="cofactor">
    <cofactor evidence="11 12">
        <name>Zn(2+)</name>
        <dbReference type="ChEBI" id="CHEBI:29105"/>
    </cofactor>
    <text evidence="11 12">Binds 1 zinc ion per subunit.</text>
</comment>
<keyword evidence="8 11" id="KW-0482">Metalloprotease</keyword>
<dbReference type="CDD" id="cd04280">
    <property type="entry name" value="ZnMc_astacin_like"/>
    <property type="match status" value="1"/>
</dbReference>
<dbReference type="SUPFAM" id="SSF55486">
    <property type="entry name" value="Metalloproteases ('zincins'), catalytic domain"/>
    <property type="match status" value="1"/>
</dbReference>
<organism evidence="15 16">
    <name type="scientific">Nematostella vectensis</name>
    <name type="common">Starlet sea anemone</name>
    <dbReference type="NCBI Taxonomy" id="45351"/>
    <lineage>
        <taxon>Eukaryota</taxon>
        <taxon>Metazoa</taxon>
        <taxon>Cnidaria</taxon>
        <taxon>Anthozoa</taxon>
        <taxon>Hexacorallia</taxon>
        <taxon>Actiniaria</taxon>
        <taxon>Edwardsiidae</taxon>
        <taxon>Nematostella</taxon>
    </lineage>
</organism>
<dbReference type="InParanoid" id="A7RYJ3"/>
<evidence type="ECO:0000256" key="5">
    <source>
        <dbReference type="ARBA" id="ARBA00022737"/>
    </source>
</evidence>
<dbReference type="CDD" id="cd00041">
    <property type="entry name" value="CUB"/>
    <property type="match status" value="3"/>
</dbReference>
<evidence type="ECO:0000256" key="9">
    <source>
        <dbReference type="ARBA" id="ARBA00023157"/>
    </source>
</evidence>
<dbReference type="HOGENOM" id="CLU_005140_2_1_1"/>
<dbReference type="GO" id="GO:0008270">
    <property type="term" value="F:zinc ion binding"/>
    <property type="evidence" value="ECO:0007669"/>
    <property type="project" value="UniProtKB-UniRule"/>
</dbReference>
<evidence type="ECO:0000256" key="2">
    <source>
        <dbReference type="ARBA" id="ARBA00022536"/>
    </source>
</evidence>
<dbReference type="InterPro" id="IPR034035">
    <property type="entry name" value="Astacin-like_dom"/>
</dbReference>
<keyword evidence="4 11" id="KW-0479">Metal-binding</keyword>
<dbReference type="GO" id="GO:0005615">
    <property type="term" value="C:extracellular space"/>
    <property type="evidence" value="ECO:0000318"/>
    <property type="project" value="GO_Central"/>
</dbReference>
<evidence type="ECO:0000256" key="11">
    <source>
        <dbReference type="PROSITE-ProRule" id="PRU01211"/>
    </source>
</evidence>
<keyword evidence="7 11" id="KW-0862">Zinc</keyword>
<dbReference type="Gene3D" id="2.10.25.10">
    <property type="entry name" value="Laminin"/>
    <property type="match status" value="1"/>
</dbReference>
<dbReference type="Gene3D" id="3.40.390.10">
    <property type="entry name" value="Collagenase (Catalytic Domain)"/>
    <property type="match status" value="1"/>
</dbReference>
<dbReference type="PRINTS" id="PR00480">
    <property type="entry name" value="ASTACIN"/>
</dbReference>
<feature type="domain" description="CUB" evidence="13">
    <location>
        <begin position="218"/>
        <end position="321"/>
    </location>
</feature>
<dbReference type="SUPFAM" id="SSF49854">
    <property type="entry name" value="Spermadhesin, CUB domain"/>
    <property type="match status" value="3"/>
</dbReference>
<feature type="binding site" evidence="11">
    <location>
        <position position="97"/>
    </location>
    <ligand>
        <name>Zn(2+)</name>
        <dbReference type="ChEBI" id="CHEBI:29105"/>
        <note>catalytic</note>
    </ligand>
</feature>
<dbReference type="GO" id="GO:0006508">
    <property type="term" value="P:proteolysis"/>
    <property type="evidence" value="ECO:0007669"/>
    <property type="project" value="UniProtKB-KW"/>
</dbReference>